<accession>A0A1G4M9X1</accession>
<sequence length="508" mass="59205">MPNDSLDIITDSAFDDVLPSFLLSQFYDNNNDSCGIQKTAHSFYHDKNSNALLEEIISKTVTPTTIINKKVNFGGNQIKLFDEDSVIDPNLNIRPVNIHKKPILAKTIVSQIDENTSIKDWEENIPINNTVLLDTIVRCFNLCGLSQEDLDATDLVMTLQRLSFGITSAFKTQELCYKYMGQRQKEKLIDDLSYSQKEVENKDKEIKRLENLLQDLNVTPQHQDQINAELVDLQENQRALQEQLKASLQLAENSKSEKAATLTILEQHKQKIKQLTHSLEELNLDMDQLKTRYTRLQQDYNDAWKQRQTYFDNVKQQEKELEQLKKMLIQERDHAQKSLVESEHRYKGLLSNEQIKTEQWKTKCESHFLESEKMNATIQRLSSKLEEAKNTATTYKHEKETLRTKATVAIEKLRLFANVKMQTDEKILNLKETNKQLKRWNHDLVRVDVIMRRKLNETINHCQMKEKENNVLQHTIQDSKARLKETRLVLSSPTKVRNCIPSKPLDLN</sequence>
<dbReference type="OMA" id="ITHETNR"/>
<keyword evidence="1" id="KW-0175">Coiled coil</keyword>
<dbReference type="OrthoDB" id="4035708at2759"/>
<organism evidence="2 3">
    <name type="scientific">Lachancea fermentati</name>
    <name type="common">Zygosaccharomyces fermentati</name>
    <dbReference type="NCBI Taxonomy" id="4955"/>
    <lineage>
        <taxon>Eukaryota</taxon>
        <taxon>Fungi</taxon>
        <taxon>Dikarya</taxon>
        <taxon>Ascomycota</taxon>
        <taxon>Saccharomycotina</taxon>
        <taxon>Saccharomycetes</taxon>
        <taxon>Saccharomycetales</taxon>
        <taxon>Saccharomycetaceae</taxon>
        <taxon>Lachancea</taxon>
    </lineage>
</organism>
<evidence type="ECO:0000313" key="2">
    <source>
        <dbReference type="EMBL" id="SCW00621.1"/>
    </source>
</evidence>
<evidence type="ECO:0000256" key="1">
    <source>
        <dbReference type="SAM" id="Coils"/>
    </source>
</evidence>
<feature type="coiled-coil region" evidence="1">
    <location>
        <begin position="371"/>
        <end position="405"/>
    </location>
</feature>
<evidence type="ECO:0000313" key="3">
    <source>
        <dbReference type="Proteomes" id="UP000190831"/>
    </source>
</evidence>
<feature type="coiled-coil region" evidence="1">
    <location>
        <begin position="192"/>
        <end position="338"/>
    </location>
</feature>
<dbReference type="EMBL" id="LT598485">
    <property type="protein sequence ID" value="SCW00621.1"/>
    <property type="molecule type" value="Genomic_DNA"/>
</dbReference>
<name>A0A1G4M9X1_LACFM</name>
<dbReference type="Proteomes" id="UP000190831">
    <property type="component" value="Chromosome C"/>
</dbReference>
<dbReference type="AlphaFoldDB" id="A0A1G4M9X1"/>
<keyword evidence="3" id="KW-1185">Reference proteome</keyword>
<gene>
    <name evidence="2" type="ORF">LAFE_0C08240G</name>
</gene>
<proteinExistence type="predicted"/>
<protein>
    <submittedName>
        <fullName evidence="2">LAFE_0C08240g1_1</fullName>
    </submittedName>
</protein>
<reference evidence="2 3" key="1">
    <citation type="submission" date="2016-03" db="EMBL/GenBank/DDBJ databases">
        <authorList>
            <person name="Devillers H."/>
        </authorList>
    </citation>
    <scope>NUCLEOTIDE SEQUENCE [LARGE SCALE GENOMIC DNA]</scope>
    <source>
        <strain evidence="2">CBS 6772</strain>
    </source>
</reference>